<keyword evidence="1" id="KW-1133">Transmembrane helix</keyword>
<evidence type="ECO:0000313" key="2">
    <source>
        <dbReference type="EMBL" id="TCJ20485.1"/>
    </source>
</evidence>
<evidence type="ECO:0000256" key="1">
    <source>
        <dbReference type="SAM" id="Phobius"/>
    </source>
</evidence>
<keyword evidence="1" id="KW-0812">Transmembrane</keyword>
<dbReference type="Pfam" id="PF10031">
    <property type="entry name" value="DUF2273"/>
    <property type="match status" value="1"/>
</dbReference>
<feature type="transmembrane region" description="Helical" evidence="1">
    <location>
        <begin position="12"/>
        <end position="41"/>
    </location>
</feature>
<protein>
    <submittedName>
        <fullName evidence="2">DUF2273 domain-containing protein</fullName>
    </submittedName>
</protein>
<dbReference type="Proteomes" id="UP000295244">
    <property type="component" value="Unassembled WGS sequence"/>
</dbReference>
<dbReference type="EMBL" id="SKBU01000003">
    <property type="protein sequence ID" value="TCJ20485.1"/>
    <property type="molecule type" value="Genomic_DNA"/>
</dbReference>
<accession>A0A4R1BTA4</accession>
<dbReference type="AlphaFoldDB" id="A0A4R1BTA4"/>
<sequence>MNWTMKNYGALIGGIIVFLIVWLGFASAVLVVAGAIIGYFIGRFLDGELDLSDLQDRARGSRRREY</sequence>
<dbReference type="RefSeq" id="WP_132687434.1">
    <property type="nucleotide sequence ID" value="NZ_SKBU01000003.1"/>
</dbReference>
<reference evidence="2 3" key="1">
    <citation type="submission" date="2019-03" db="EMBL/GenBank/DDBJ databases">
        <title>Whole genome sequence of a novel Rubrobacter taiwanensis strain, isolated from Yellowstone National Park.</title>
        <authorList>
            <person name="Freed S."/>
            <person name="Ramaley R.F."/>
            <person name="Kyndt J.A."/>
        </authorList>
    </citation>
    <scope>NUCLEOTIDE SEQUENCE [LARGE SCALE GENOMIC DNA]</scope>
    <source>
        <strain evidence="2 3">Yellowstone</strain>
    </source>
</reference>
<keyword evidence="3" id="KW-1185">Reference proteome</keyword>
<name>A0A4R1BTA4_9ACTN</name>
<keyword evidence="1" id="KW-0472">Membrane</keyword>
<dbReference type="OrthoDB" id="4954175at2"/>
<gene>
    <name evidence="2" type="ORF">E0L93_01285</name>
</gene>
<evidence type="ECO:0000313" key="3">
    <source>
        <dbReference type="Proteomes" id="UP000295244"/>
    </source>
</evidence>
<comment type="caution">
    <text evidence="2">The sequence shown here is derived from an EMBL/GenBank/DDBJ whole genome shotgun (WGS) entry which is preliminary data.</text>
</comment>
<organism evidence="2 3">
    <name type="scientific">Rubrobacter taiwanensis</name>
    <dbReference type="NCBI Taxonomy" id="185139"/>
    <lineage>
        <taxon>Bacteria</taxon>
        <taxon>Bacillati</taxon>
        <taxon>Actinomycetota</taxon>
        <taxon>Rubrobacteria</taxon>
        <taxon>Rubrobacterales</taxon>
        <taxon>Rubrobacteraceae</taxon>
        <taxon>Rubrobacter</taxon>
    </lineage>
</organism>
<dbReference type="InterPro" id="IPR018730">
    <property type="entry name" value="DUF2273"/>
</dbReference>
<proteinExistence type="predicted"/>